<sequence length="300" mass="35891">MSAMIKSLKITRRQQYIESYDSPEIKELAFLTEERRFDEQGRLIYSAKWDKPDVLEEKIIKTYNNNQITTEYYIDENELSEKTLTETDDNGNILRETMYYADGTESVSDFEYVNGKPVKKLTMDVDEYERELSGEYTWTYDSNGNLIREEESEYGEIVHYRDLKYDDHNRVVMQTIFHIVDGKPSQEEMEWDGENVIRLIKTDIYGEKTESLYTYNDQGEASKIKYSSKTYNSETIVEFDENNNAVHERETDEKGEVLYEVFREFDNETKVVRRIETYINRQGYATDVHYVLEYDYEFFR</sequence>
<name>A0A644X6N0_9ZZZZ</name>
<evidence type="ECO:0000313" key="1">
    <source>
        <dbReference type="EMBL" id="MPM11812.1"/>
    </source>
</evidence>
<organism evidence="1">
    <name type="scientific">bioreactor metagenome</name>
    <dbReference type="NCBI Taxonomy" id="1076179"/>
    <lineage>
        <taxon>unclassified sequences</taxon>
        <taxon>metagenomes</taxon>
        <taxon>ecological metagenomes</taxon>
    </lineage>
</organism>
<dbReference type="Gene3D" id="3.90.930.1">
    <property type="match status" value="1"/>
</dbReference>
<proteinExistence type="predicted"/>
<comment type="caution">
    <text evidence="1">The sequence shown here is derived from an EMBL/GenBank/DDBJ whole genome shotgun (WGS) entry which is preliminary data.</text>
</comment>
<protein>
    <submittedName>
        <fullName evidence="1">Uncharacterized protein</fullName>
    </submittedName>
</protein>
<reference evidence="1" key="1">
    <citation type="submission" date="2019-08" db="EMBL/GenBank/DDBJ databases">
        <authorList>
            <person name="Kucharzyk K."/>
            <person name="Murdoch R.W."/>
            <person name="Higgins S."/>
            <person name="Loffler F."/>
        </authorList>
    </citation>
    <scope>NUCLEOTIDE SEQUENCE</scope>
</reference>
<accession>A0A644X6N0</accession>
<dbReference type="AlphaFoldDB" id="A0A644X6N0"/>
<dbReference type="EMBL" id="VSSQ01001882">
    <property type="protein sequence ID" value="MPM11812.1"/>
    <property type="molecule type" value="Genomic_DNA"/>
</dbReference>
<gene>
    <name evidence="1" type="ORF">SDC9_58163</name>
</gene>